<dbReference type="Proteomes" id="UP000215509">
    <property type="component" value="Unassembled WGS sequence"/>
</dbReference>
<proteinExistence type="predicted"/>
<sequence length="394" mass="46290">MDDLEFYEKSIQRIAESQRLDLINAATYLQNQLVNDPNIIMRLITIRRQLLTKEEVGTGLEYYIRAFFPQQTEEEQSTLVRISLEISDASRIFYKYLSFNEYHPSQPIFQHHPDLFGKLRRKSSGNPDLELLRLDAVAFDPPLNSPKYRTCKYKGSFLLTASYLNAMVPYFLIHKYGTEHLYIRLDPYCISNNEPPPLVEEEFVQPPNPHWIERLLIYPNQHEGSELFLPSYTIEEAAGDDWKYQQWFEYCRYGIRKLQVVATMKNEGSKKHFSMSLEELSEEDIEDGNLIGRMIHLDAIDSYDMPFEKVRLNHLDLAINVYRGNSIQERMNSTLTSGKRITDATYRTHLIRADNIMFSDLLEIAHIFFKSKTMVKEWIDYQFQFLAKGAENDS</sequence>
<protein>
    <submittedName>
        <fullName evidence="1">Uncharacterized protein</fullName>
    </submittedName>
</protein>
<reference evidence="1 2" key="1">
    <citation type="submission" date="2017-07" db="EMBL/GenBank/DDBJ databases">
        <title>Genome sequencing and assembly of Paenibacillus rigui.</title>
        <authorList>
            <person name="Mayilraj S."/>
        </authorList>
    </citation>
    <scope>NUCLEOTIDE SEQUENCE [LARGE SCALE GENOMIC DNA]</scope>
    <source>
        <strain evidence="1 2">JCM 16352</strain>
    </source>
</reference>
<dbReference type="RefSeq" id="WP_094015649.1">
    <property type="nucleotide sequence ID" value="NZ_NMQW01000020.1"/>
</dbReference>
<accession>A0A229UQE4</accession>
<organism evidence="1 2">
    <name type="scientific">Paenibacillus rigui</name>
    <dbReference type="NCBI Taxonomy" id="554312"/>
    <lineage>
        <taxon>Bacteria</taxon>
        <taxon>Bacillati</taxon>
        <taxon>Bacillota</taxon>
        <taxon>Bacilli</taxon>
        <taxon>Bacillales</taxon>
        <taxon>Paenibacillaceae</taxon>
        <taxon>Paenibacillus</taxon>
    </lineage>
</organism>
<dbReference type="OrthoDB" id="2991199at2"/>
<dbReference type="EMBL" id="NMQW01000020">
    <property type="protein sequence ID" value="OXM85658.1"/>
    <property type="molecule type" value="Genomic_DNA"/>
</dbReference>
<keyword evidence="2" id="KW-1185">Reference proteome</keyword>
<evidence type="ECO:0000313" key="2">
    <source>
        <dbReference type="Proteomes" id="UP000215509"/>
    </source>
</evidence>
<evidence type="ECO:0000313" key="1">
    <source>
        <dbReference type="EMBL" id="OXM85658.1"/>
    </source>
</evidence>
<dbReference type="AlphaFoldDB" id="A0A229UQE4"/>
<name>A0A229UQE4_9BACL</name>
<gene>
    <name evidence="1" type="ORF">CF651_14860</name>
</gene>
<comment type="caution">
    <text evidence="1">The sequence shown here is derived from an EMBL/GenBank/DDBJ whole genome shotgun (WGS) entry which is preliminary data.</text>
</comment>